<keyword evidence="1" id="KW-0472">Membrane</keyword>
<protein>
    <recommendedName>
        <fullName evidence="4">Membrane protein YesL</fullName>
    </recommendedName>
</protein>
<evidence type="ECO:0000256" key="1">
    <source>
        <dbReference type="SAM" id="Phobius"/>
    </source>
</evidence>
<keyword evidence="3" id="KW-1185">Reference proteome</keyword>
<sequence>MKTDRERIQELKSNGYKITFESVFNLAFENYKKIAIYAGLLFLVSITFLGIISLLIIAFTFGLDNLQELLKPENLDPKKFSDEFLMTYIASVTFFSCIASPFLAGIIKMARCADIDEEFHVSTAFEYYKFNYFKELFTATLSLALLNIGISSVLDATGIPILGFIGSIAITILSMLTVPLIIFSNFKAFEAINTSFNLVSKQPLVFLGLLIVVYLFLLTGFFMFFIGLFFTLPFLYSCYYAIYKSVIGFE</sequence>
<dbReference type="Proteomes" id="UP001398556">
    <property type="component" value="Unassembled WGS sequence"/>
</dbReference>
<proteinExistence type="predicted"/>
<evidence type="ECO:0000313" key="3">
    <source>
        <dbReference type="Proteomes" id="UP001398556"/>
    </source>
</evidence>
<feature type="transmembrane region" description="Helical" evidence="1">
    <location>
        <begin position="160"/>
        <end position="183"/>
    </location>
</feature>
<feature type="transmembrane region" description="Helical" evidence="1">
    <location>
        <begin position="204"/>
        <end position="230"/>
    </location>
</feature>
<dbReference type="RefSeq" id="WP_341700282.1">
    <property type="nucleotide sequence ID" value="NZ_JBBYHU010000013.1"/>
</dbReference>
<reference evidence="2 3" key="1">
    <citation type="submission" date="2024-04" db="EMBL/GenBank/DDBJ databases">
        <title>Flavobacterium sp. DGU99 16S ribosomal RNA gene Genome sequencing and assembly.</title>
        <authorList>
            <person name="Park S."/>
        </authorList>
    </citation>
    <scope>NUCLEOTIDE SEQUENCE [LARGE SCALE GENOMIC DNA]</scope>
    <source>
        <strain evidence="2 3">DGU99</strain>
    </source>
</reference>
<keyword evidence="1" id="KW-1133">Transmembrane helix</keyword>
<gene>
    <name evidence="2" type="ORF">AAEO59_08365</name>
</gene>
<accession>A0ABU9HMU9</accession>
<comment type="caution">
    <text evidence="2">The sequence shown here is derived from an EMBL/GenBank/DDBJ whole genome shotgun (WGS) entry which is preliminary data.</text>
</comment>
<keyword evidence="1" id="KW-0812">Transmembrane</keyword>
<name>A0ABU9HMU9_9FLAO</name>
<feature type="transmembrane region" description="Helical" evidence="1">
    <location>
        <begin position="85"/>
        <end position="107"/>
    </location>
</feature>
<evidence type="ECO:0000313" key="2">
    <source>
        <dbReference type="EMBL" id="MEL1241058.1"/>
    </source>
</evidence>
<organism evidence="2 3">
    <name type="scientific">Flavobacterium flavipallidum</name>
    <dbReference type="NCBI Taxonomy" id="3139140"/>
    <lineage>
        <taxon>Bacteria</taxon>
        <taxon>Pseudomonadati</taxon>
        <taxon>Bacteroidota</taxon>
        <taxon>Flavobacteriia</taxon>
        <taxon>Flavobacteriales</taxon>
        <taxon>Flavobacteriaceae</taxon>
        <taxon>Flavobacterium</taxon>
    </lineage>
</organism>
<evidence type="ECO:0008006" key="4">
    <source>
        <dbReference type="Google" id="ProtNLM"/>
    </source>
</evidence>
<feature type="transmembrane region" description="Helical" evidence="1">
    <location>
        <begin position="136"/>
        <end position="154"/>
    </location>
</feature>
<feature type="transmembrane region" description="Helical" evidence="1">
    <location>
        <begin position="34"/>
        <end position="61"/>
    </location>
</feature>
<dbReference type="EMBL" id="JBBYHU010000013">
    <property type="protein sequence ID" value="MEL1241058.1"/>
    <property type="molecule type" value="Genomic_DNA"/>
</dbReference>